<dbReference type="OrthoDB" id="9811121at2"/>
<evidence type="ECO:0000256" key="1">
    <source>
        <dbReference type="ARBA" id="ARBA00010613"/>
    </source>
</evidence>
<evidence type="ECO:0000313" key="4">
    <source>
        <dbReference type="Proteomes" id="UP000320806"/>
    </source>
</evidence>
<dbReference type="SUPFAM" id="SSF56317">
    <property type="entry name" value="Carbon-nitrogen hydrolase"/>
    <property type="match status" value="1"/>
</dbReference>
<evidence type="ECO:0000259" key="2">
    <source>
        <dbReference type="PROSITE" id="PS50263"/>
    </source>
</evidence>
<keyword evidence="4" id="KW-1185">Reference proteome</keyword>
<dbReference type="RefSeq" id="WP_129624338.1">
    <property type="nucleotide sequence ID" value="NZ_BAABCI010000015.1"/>
</dbReference>
<dbReference type="AlphaFoldDB" id="A0A542ED37"/>
<comment type="caution">
    <text evidence="3">The sequence shown here is derived from an EMBL/GenBank/DDBJ whole genome shotgun (WGS) entry which is preliminary data.</text>
</comment>
<dbReference type="GO" id="GO:0016787">
    <property type="term" value="F:hydrolase activity"/>
    <property type="evidence" value="ECO:0007669"/>
    <property type="project" value="UniProtKB-KW"/>
</dbReference>
<protein>
    <submittedName>
        <fullName evidence="3">Putative amidohydrolase</fullName>
    </submittedName>
</protein>
<dbReference type="PANTHER" id="PTHR23088:SF27">
    <property type="entry name" value="DEAMINATED GLUTATHIONE AMIDASE"/>
    <property type="match status" value="1"/>
</dbReference>
<dbReference type="InterPro" id="IPR003010">
    <property type="entry name" value="C-N_Hydrolase"/>
</dbReference>
<dbReference type="Proteomes" id="UP000320806">
    <property type="component" value="Unassembled WGS sequence"/>
</dbReference>
<accession>A0A542ED37</accession>
<dbReference type="PANTHER" id="PTHR23088">
    <property type="entry name" value="NITRILASE-RELATED"/>
    <property type="match status" value="1"/>
</dbReference>
<organism evidence="3 4">
    <name type="scientific">Yimella lutea</name>
    <dbReference type="NCBI Taxonomy" id="587872"/>
    <lineage>
        <taxon>Bacteria</taxon>
        <taxon>Bacillati</taxon>
        <taxon>Actinomycetota</taxon>
        <taxon>Actinomycetes</taxon>
        <taxon>Micrococcales</taxon>
        <taxon>Dermacoccaceae</taxon>
        <taxon>Yimella</taxon>
    </lineage>
</organism>
<dbReference type="PROSITE" id="PS50263">
    <property type="entry name" value="CN_HYDROLASE"/>
    <property type="match status" value="1"/>
</dbReference>
<keyword evidence="3" id="KW-0378">Hydrolase</keyword>
<evidence type="ECO:0000313" key="3">
    <source>
        <dbReference type="EMBL" id="TQJ13225.1"/>
    </source>
</evidence>
<dbReference type="Pfam" id="PF00795">
    <property type="entry name" value="CN_hydrolase"/>
    <property type="match status" value="1"/>
</dbReference>
<sequence>MKVALIQLAYDDNEPNAERIDRVVDLVEKQRGHDLVMLPELWSAGGFDYRAWSGAAQATDGVVAQRLSDAARSIGAYLHGGSIVERPADGSTGAEGKDLWNTSLIFGRDGRTLATYRKIHRFGFAGGEPKLMEAGEDLVTVEIDGTRAGLSTCYDLRFPELYRQYGDRDVELSLIPAAWPMARVEHWRVLLRARAIENQTFVLACNTAGTHAKTEMGGHSAVIDPNGVVLAEAGEGEEVLRAEIDPSLVAQQRESFPVLRDRRL</sequence>
<feature type="domain" description="CN hydrolase" evidence="2">
    <location>
        <begin position="1"/>
        <end position="246"/>
    </location>
</feature>
<comment type="similarity">
    <text evidence="1">Belongs to the carbon-nitrogen hydrolase superfamily. NIT1/NIT2 family.</text>
</comment>
<dbReference type="InterPro" id="IPR036526">
    <property type="entry name" value="C-N_Hydrolase_sf"/>
</dbReference>
<dbReference type="CDD" id="cd07583">
    <property type="entry name" value="nitrilase_5"/>
    <property type="match status" value="1"/>
</dbReference>
<dbReference type="InterPro" id="IPR001110">
    <property type="entry name" value="UPF0012_CS"/>
</dbReference>
<name>A0A542ED37_9MICO</name>
<dbReference type="Gene3D" id="3.60.110.10">
    <property type="entry name" value="Carbon-nitrogen hydrolase"/>
    <property type="match status" value="1"/>
</dbReference>
<reference evidence="3 4" key="1">
    <citation type="submission" date="2019-06" db="EMBL/GenBank/DDBJ databases">
        <title>Sequencing the genomes of 1000 actinobacteria strains.</title>
        <authorList>
            <person name="Klenk H.-P."/>
        </authorList>
    </citation>
    <scope>NUCLEOTIDE SEQUENCE [LARGE SCALE GENOMIC DNA]</scope>
    <source>
        <strain evidence="3 4">DSM 19828</strain>
    </source>
</reference>
<dbReference type="EMBL" id="VFMO01000001">
    <property type="protein sequence ID" value="TQJ13225.1"/>
    <property type="molecule type" value="Genomic_DNA"/>
</dbReference>
<gene>
    <name evidence="3" type="ORF">FB459_0626</name>
</gene>
<dbReference type="PROSITE" id="PS01227">
    <property type="entry name" value="UPF0012"/>
    <property type="match status" value="1"/>
</dbReference>
<proteinExistence type="inferred from homology"/>